<feature type="non-terminal residue" evidence="2">
    <location>
        <position position="91"/>
    </location>
</feature>
<feature type="compositionally biased region" description="Basic and acidic residues" evidence="1">
    <location>
        <begin position="1"/>
        <end position="18"/>
    </location>
</feature>
<dbReference type="EMBL" id="CADCWE010000110">
    <property type="protein sequence ID" value="CAA9539473.1"/>
    <property type="molecule type" value="Genomic_DNA"/>
</dbReference>
<proteinExistence type="predicted"/>
<name>A0A6J4U5Y0_9BACT</name>
<reference evidence="2" key="1">
    <citation type="submission" date="2020-02" db="EMBL/GenBank/DDBJ databases">
        <authorList>
            <person name="Meier V. D."/>
        </authorList>
    </citation>
    <scope>NUCLEOTIDE SEQUENCE</scope>
    <source>
        <strain evidence="2">AVDCRST_MAG73</strain>
    </source>
</reference>
<sequence>DDALDPGHGRPGLGDRGRPGRSPDPGRRRPVPGQPEPRQAGGRTGGDPRQYGDAGGRPDRHQRGRGRAAGWTRGRGRPPPGGCPNRPKRTL</sequence>
<organism evidence="2">
    <name type="scientific">uncultured Thermomicrobiales bacterium</name>
    <dbReference type="NCBI Taxonomy" id="1645740"/>
    <lineage>
        <taxon>Bacteria</taxon>
        <taxon>Pseudomonadati</taxon>
        <taxon>Thermomicrobiota</taxon>
        <taxon>Thermomicrobia</taxon>
        <taxon>Thermomicrobiales</taxon>
        <taxon>environmental samples</taxon>
    </lineage>
</organism>
<accession>A0A6J4U5Y0</accession>
<feature type="region of interest" description="Disordered" evidence="1">
    <location>
        <begin position="1"/>
        <end position="91"/>
    </location>
</feature>
<dbReference type="AlphaFoldDB" id="A0A6J4U5Y0"/>
<feature type="non-terminal residue" evidence="2">
    <location>
        <position position="1"/>
    </location>
</feature>
<evidence type="ECO:0000313" key="2">
    <source>
        <dbReference type="EMBL" id="CAA9539473.1"/>
    </source>
</evidence>
<gene>
    <name evidence="2" type="ORF">AVDCRST_MAG73-1774</name>
</gene>
<evidence type="ECO:0000256" key="1">
    <source>
        <dbReference type="SAM" id="MobiDB-lite"/>
    </source>
</evidence>
<protein>
    <submittedName>
        <fullName evidence="2">Uncharacterized protein</fullName>
    </submittedName>
</protein>